<dbReference type="STRING" id="1791.GCA_001049355_00985"/>
<dbReference type="EMBL" id="LR134356">
    <property type="protein sequence ID" value="VEG58508.1"/>
    <property type="molecule type" value="Genomic_DNA"/>
</dbReference>
<dbReference type="InterPro" id="IPR036435">
    <property type="entry name" value="Leukocidin/porin_MspA_sf"/>
</dbReference>
<gene>
    <name evidence="3" type="ORF">NCTC10437_05540</name>
</gene>
<dbReference type="InterPro" id="IPR015286">
    <property type="entry name" value="Porin_fam_mycobact-type"/>
</dbReference>
<name>A0A448J1P7_MYCAU</name>
<reference evidence="3 4" key="1">
    <citation type="submission" date="2018-12" db="EMBL/GenBank/DDBJ databases">
        <authorList>
            <consortium name="Pathogen Informatics"/>
        </authorList>
    </citation>
    <scope>NUCLEOTIDE SEQUENCE [LARGE SCALE GENOMIC DNA]</scope>
    <source>
        <strain evidence="3 4">NCTC10437</strain>
    </source>
</reference>
<keyword evidence="1 2" id="KW-0732">Signal</keyword>
<evidence type="ECO:0000313" key="3">
    <source>
        <dbReference type="EMBL" id="VEG58508.1"/>
    </source>
</evidence>
<evidence type="ECO:0000256" key="1">
    <source>
        <dbReference type="ARBA" id="ARBA00022729"/>
    </source>
</evidence>
<dbReference type="Proteomes" id="UP000279306">
    <property type="component" value="Chromosome"/>
</dbReference>
<dbReference type="KEGG" id="mauu:NCTC10437_05540"/>
<feature type="chain" id="PRO_5019282696" evidence="2">
    <location>
        <begin position="26"/>
        <end position="214"/>
    </location>
</feature>
<feature type="signal peptide" evidence="2">
    <location>
        <begin position="1"/>
        <end position="25"/>
    </location>
</feature>
<dbReference type="Pfam" id="PF09203">
    <property type="entry name" value="MspA"/>
    <property type="match status" value="1"/>
</dbReference>
<accession>A0A448J1P7</accession>
<evidence type="ECO:0000256" key="2">
    <source>
        <dbReference type="SAM" id="SignalP"/>
    </source>
</evidence>
<organism evidence="3 4">
    <name type="scientific">Mycolicibacterium aurum</name>
    <name type="common">Mycobacterium aurum</name>
    <dbReference type="NCBI Taxonomy" id="1791"/>
    <lineage>
        <taxon>Bacteria</taxon>
        <taxon>Bacillati</taxon>
        <taxon>Actinomycetota</taxon>
        <taxon>Actinomycetes</taxon>
        <taxon>Mycobacteriales</taxon>
        <taxon>Mycobacteriaceae</taxon>
        <taxon>Mycolicibacterium</taxon>
    </lineage>
</organism>
<proteinExistence type="predicted"/>
<dbReference type="Gene3D" id="2.60.40.1650">
    <property type="entry name" value="Porin MspA (Ig-like beta-sandwich domain)"/>
    <property type="match status" value="2"/>
</dbReference>
<evidence type="ECO:0000313" key="4">
    <source>
        <dbReference type="Proteomes" id="UP000279306"/>
    </source>
</evidence>
<keyword evidence="4" id="KW-1185">Reference proteome</keyword>
<protein>
    <submittedName>
        <fullName evidence="3">Membrane protein</fullName>
    </submittedName>
</protein>
<sequence length="214" mass="21837">MQWRMWLGTALAALMAAVGVAPAGAEPVPMRPLSADKTSRDGWQLNIRVENEIVNSIPNLANARDSREGFVTASATATAVGGANPITDSIFILGYQLGCQSDVSAGLQYGGTAGVGPVGAIGVGGGVLPSASVGLDGGAAGFVQTVLQPGVIVDLPLSNMTLSPNGQAMLDIDNIHIKADACGGDVTVRSYAYLRISTEAAHTQFAVYGDPIKI</sequence>
<dbReference type="SUPFAM" id="SSF56959">
    <property type="entry name" value="Leukocidin-like"/>
    <property type="match status" value="1"/>
</dbReference>
<dbReference type="AlphaFoldDB" id="A0A448J1P7"/>